<evidence type="ECO:0000313" key="2">
    <source>
        <dbReference type="Proteomes" id="UP000826212"/>
    </source>
</evidence>
<reference evidence="1" key="1">
    <citation type="submission" date="2021-08" db="EMBL/GenBank/DDBJ databases">
        <title>Novel anaerobic bacterium isolated from sea squirt in East Sea, Republic of Korea.</title>
        <authorList>
            <person name="Nguyen T.H."/>
            <person name="Li Z."/>
            <person name="Lee Y.-J."/>
            <person name="Ko J."/>
            <person name="Kim S.-G."/>
        </authorList>
    </citation>
    <scope>NUCLEOTIDE SEQUENCE</scope>
    <source>
        <strain evidence="1">KCTC 25031</strain>
    </source>
</reference>
<sequence>MLEGCVVFCVFAMGFTRVVLGIAIRLLLRTGGGVELFEGARYEATDKGGTTVKA</sequence>
<accession>A0AC61NIX3</accession>
<dbReference type="EMBL" id="CP081303">
    <property type="protein sequence ID" value="QZE13306.1"/>
    <property type="molecule type" value="Genomic_DNA"/>
</dbReference>
<gene>
    <name evidence="1" type="ORF">K4L44_11990</name>
</gene>
<proteinExistence type="predicted"/>
<evidence type="ECO:0000313" key="1">
    <source>
        <dbReference type="EMBL" id="QZE13306.1"/>
    </source>
</evidence>
<name>A0AC61NIX3_9BACT</name>
<keyword evidence="2" id="KW-1185">Reference proteome</keyword>
<dbReference type="Proteomes" id="UP000826212">
    <property type="component" value="Chromosome"/>
</dbReference>
<organism evidence="1 2">
    <name type="scientific">Halosquirtibacter laminarini</name>
    <dbReference type="NCBI Taxonomy" id="3374600"/>
    <lineage>
        <taxon>Bacteria</taxon>
        <taxon>Pseudomonadati</taxon>
        <taxon>Bacteroidota</taxon>
        <taxon>Bacteroidia</taxon>
        <taxon>Marinilabiliales</taxon>
        <taxon>Prolixibacteraceae</taxon>
        <taxon>Halosquirtibacter</taxon>
    </lineage>
</organism>
<protein>
    <submittedName>
        <fullName evidence="1">Uncharacterized protein</fullName>
    </submittedName>
</protein>